<feature type="transmembrane region" description="Helical" evidence="2">
    <location>
        <begin position="382"/>
        <end position="406"/>
    </location>
</feature>
<feature type="transmembrane region" description="Helical" evidence="2">
    <location>
        <begin position="842"/>
        <end position="860"/>
    </location>
</feature>
<feature type="transmembrane region" description="Helical" evidence="2">
    <location>
        <begin position="867"/>
        <end position="888"/>
    </location>
</feature>
<gene>
    <name evidence="3" type="ORF">LRP29_08500</name>
</gene>
<dbReference type="PANTHER" id="PTHR32063">
    <property type="match status" value="1"/>
</dbReference>
<organism evidence="3 4">
    <name type="scientific">Mesorhizobium ciceri</name>
    <dbReference type="NCBI Taxonomy" id="39645"/>
    <lineage>
        <taxon>Bacteria</taxon>
        <taxon>Pseudomonadati</taxon>
        <taxon>Pseudomonadota</taxon>
        <taxon>Alphaproteobacteria</taxon>
        <taxon>Hyphomicrobiales</taxon>
        <taxon>Phyllobacteriaceae</taxon>
        <taxon>Mesorhizobium</taxon>
    </lineage>
</organism>
<dbReference type="GO" id="GO:0005886">
    <property type="term" value="C:plasma membrane"/>
    <property type="evidence" value="ECO:0007669"/>
    <property type="project" value="TreeGrafter"/>
</dbReference>
<keyword evidence="2" id="KW-0812">Transmembrane</keyword>
<dbReference type="RefSeq" id="WP_024502951.1">
    <property type="nucleotide sequence ID" value="NZ_CP088147.1"/>
</dbReference>
<dbReference type="SUPFAM" id="SSF82693">
    <property type="entry name" value="Multidrug efflux transporter AcrB pore domain, PN1, PN2, PC1 and PC2 subdomains"/>
    <property type="match status" value="3"/>
</dbReference>
<dbReference type="EMBL" id="CP088147">
    <property type="protein sequence ID" value="UTU53417.1"/>
    <property type="molecule type" value="Genomic_DNA"/>
</dbReference>
<evidence type="ECO:0000313" key="3">
    <source>
        <dbReference type="EMBL" id="UTU53417.1"/>
    </source>
</evidence>
<evidence type="ECO:0000313" key="4">
    <source>
        <dbReference type="Proteomes" id="UP001060070"/>
    </source>
</evidence>
<reference evidence="3 4" key="1">
    <citation type="journal article" date="2022" name="Microbiol. Resour. Announc.">
        <title>Complete Genome Sequence of Mesorhizobium ciceri Strain R30, a Rhizobium Used as a Commercial Inoculant for Chickpea in Argentina.</title>
        <authorList>
            <person name="Foresto E."/>
            <person name="Revale S."/>
            <person name="Primo E."/>
            <person name="Nievas F."/>
            <person name="Carezzano E."/>
            <person name="Puente M."/>
            <person name="Alzari P."/>
            <person name="Mart M."/>
            <person name="Ben-Assaya M."/>
            <person name="Mornico D."/>
            <person name="Santoro M."/>
            <person name="Mart F."/>
            <person name="Giordano W."/>
            <person name="Bogino P."/>
        </authorList>
    </citation>
    <scope>NUCLEOTIDE SEQUENCE [LARGE SCALE GENOMIC DNA]</scope>
    <source>
        <strain evidence="3 4">R30</strain>
    </source>
</reference>
<dbReference type="Pfam" id="PF00873">
    <property type="entry name" value="ACR_tran"/>
    <property type="match status" value="1"/>
</dbReference>
<feature type="transmembrane region" description="Helical" evidence="2">
    <location>
        <begin position="988"/>
        <end position="1011"/>
    </location>
</feature>
<feature type="region of interest" description="Disordered" evidence="1">
    <location>
        <begin position="1033"/>
        <end position="1057"/>
    </location>
</feature>
<dbReference type="InterPro" id="IPR027463">
    <property type="entry name" value="AcrB_DN_DC_subdom"/>
</dbReference>
<dbReference type="SUPFAM" id="SSF82866">
    <property type="entry name" value="Multidrug efflux transporter AcrB transmembrane domain"/>
    <property type="match status" value="2"/>
</dbReference>
<name>A0AB38TGL7_9HYPH</name>
<feature type="transmembrane region" description="Helical" evidence="2">
    <location>
        <begin position="427"/>
        <end position="449"/>
    </location>
</feature>
<dbReference type="Gene3D" id="3.30.2090.10">
    <property type="entry name" value="Multidrug efflux transporter AcrB TolC docking domain, DN and DC subdomains"/>
    <property type="match status" value="2"/>
</dbReference>
<keyword evidence="4" id="KW-1185">Reference proteome</keyword>
<feature type="transmembrane region" description="Helical" evidence="2">
    <location>
        <begin position="357"/>
        <end position="376"/>
    </location>
</feature>
<accession>A0AB38TGL7</accession>
<dbReference type="Gene3D" id="3.30.70.1430">
    <property type="entry name" value="Multidrug efflux transporter AcrB pore domain"/>
    <property type="match status" value="2"/>
</dbReference>
<sequence length="1057" mass="113736">MDIVRLAINNARLTISVLVFLLLAGWVAYQSTPKEAEPDVPIPMMYISLIYQGISPEDSERLLLRPMESKLKSLKGLKEMRSAAFQGGGYVLVEFQPQTNLATALQDTRSKVQDGKADLPQAAEEPVVTEVNISEFPVLVVTLSGELPERVLTAAARELRDRIEEVPGVLEGSLQGSRDDLVEVVIDPMKLSSYGLQLDQLIGAVGASNSLVAAGNIEGSEGKYAVKVPSLIETPEDVAALPVVAGPNAVVQAKDIATIRSTFADATTITRLNGKPAIAIEVKKRIGANLIDTLAKVREVSDAYVKTMPQGMNVTYTQDKSVFVNQLLGDLQNHVMIAVILVFIVILYALSGRASLLIGLAIPSSFLIGILLLAMMGYTINMIVLFSLILAVGMLVDDAIIVTEFAERRMSEGMPKAEAFALAAKRMAGPVIAATMTRIAAFSPLLFWPGIIGDFMKYMPITLIVTLSASMLYALVFAPTLGAIFAKAPEHHEDDNRDGWYMAIVKQAVRFPITVVLLTVALLFGVGFAYSKYGAGVEFFPSVEPDYGLLYVHARGNLSLAEMDTATKIAENRMLGWPGIKSVYTRVGKTQGGGQDVPEDVVGVIQYEFIDWRERKSANQILNDLRGVMAGIPGVDVEVRVPEAGPPTGKPIQIRLSAVDPKGLDDKARAVAARIGKVPGVIDISDGLPPPGVDWALEVDRAKAAQYGISPTAVGTVVQLVTNGLKLSEYRPAGADDAVDIRLRLPEDRRTLSTLDELRVQTSQGSVPISNFVVRKPEPTVGILNRIDGARTVVVQANVAAGAQVAAVQAEVTKAVSGMDLGSGIRWKLAGSNEDSAEASAFLGKAFGAAIFLIFLVLLMQFNKFTSVLMVLSCVVMATVGVFLGLLITGETFGIVMSGIGVIALAGVVVNNNIVLIDTYDRLREEGWDKMDAVLQTCRERARPVVLTAVSAILGVLPIAFGLGLEIFHHETTINAPSTQWWISLSSAIVFGLSFATLLTLVVTPSMLMIFTRSKNSRFYAFFRRLFRRGKGTVSPTDRPGQEAGDEPEVAFPRAAE</sequence>
<evidence type="ECO:0000256" key="2">
    <source>
        <dbReference type="SAM" id="Phobius"/>
    </source>
</evidence>
<protein>
    <submittedName>
        <fullName evidence="3">Efflux RND transporter permease subunit</fullName>
    </submittedName>
</protein>
<dbReference type="Gene3D" id="3.30.70.1440">
    <property type="entry name" value="Multidrug efflux transporter AcrB pore domain"/>
    <property type="match status" value="1"/>
</dbReference>
<evidence type="ECO:0000256" key="1">
    <source>
        <dbReference type="SAM" id="MobiDB-lite"/>
    </source>
</evidence>
<dbReference type="Gene3D" id="3.30.70.1320">
    <property type="entry name" value="Multidrug efflux transporter AcrB pore domain like"/>
    <property type="match status" value="1"/>
</dbReference>
<feature type="transmembrane region" description="Helical" evidence="2">
    <location>
        <begin position="461"/>
        <end position="486"/>
    </location>
</feature>
<dbReference type="AlphaFoldDB" id="A0AB38TGL7"/>
<feature type="transmembrane region" description="Helical" evidence="2">
    <location>
        <begin position="331"/>
        <end position="350"/>
    </location>
</feature>
<feature type="transmembrane region" description="Helical" evidence="2">
    <location>
        <begin position="945"/>
        <end position="968"/>
    </location>
</feature>
<dbReference type="PANTHER" id="PTHR32063:SF0">
    <property type="entry name" value="SWARMING MOTILITY PROTEIN SWRC"/>
    <property type="match status" value="1"/>
</dbReference>
<feature type="transmembrane region" description="Helical" evidence="2">
    <location>
        <begin position="894"/>
        <end position="916"/>
    </location>
</feature>
<dbReference type="SUPFAM" id="SSF82714">
    <property type="entry name" value="Multidrug efflux transporter AcrB TolC docking domain, DN and DC subdomains"/>
    <property type="match status" value="2"/>
</dbReference>
<dbReference type="Gene3D" id="1.20.1640.10">
    <property type="entry name" value="Multidrug efflux transporter AcrB transmembrane domain"/>
    <property type="match status" value="2"/>
</dbReference>
<proteinExistence type="predicted"/>
<dbReference type="GO" id="GO:0042910">
    <property type="term" value="F:xenobiotic transmembrane transporter activity"/>
    <property type="evidence" value="ECO:0007669"/>
    <property type="project" value="TreeGrafter"/>
</dbReference>
<keyword evidence="2" id="KW-0472">Membrane</keyword>
<dbReference type="InterPro" id="IPR001036">
    <property type="entry name" value="Acrflvin-R"/>
</dbReference>
<feature type="transmembrane region" description="Helical" evidence="2">
    <location>
        <begin position="507"/>
        <end position="530"/>
    </location>
</feature>
<keyword evidence="2" id="KW-1133">Transmembrane helix</keyword>
<dbReference type="PRINTS" id="PR00702">
    <property type="entry name" value="ACRIFLAVINRP"/>
</dbReference>
<dbReference type="Proteomes" id="UP001060070">
    <property type="component" value="Chromosome"/>
</dbReference>